<dbReference type="InterPro" id="IPR004838">
    <property type="entry name" value="NHTrfase_class1_PyrdxlP-BS"/>
</dbReference>
<protein>
    <recommendedName>
        <fullName evidence="8">Aspartate aminotransferase</fullName>
        <ecNumber evidence="8">2.6.1.1</ecNumber>
    </recommendedName>
</protein>
<dbReference type="PRINTS" id="PR00799">
    <property type="entry name" value="TRANSAMINASE"/>
</dbReference>
<dbReference type="GO" id="GO:0004069">
    <property type="term" value="F:L-aspartate:2-oxoglutarate aminotransferase activity"/>
    <property type="evidence" value="ECO:0007669"/>
    <property type="project" value="UniProtKB-EC"/>
</dbReference>
<keyword evidence="4 8" id="KW-0032">Aminotransferase</keyword>
<evidence type="ECO:0000256" key="3">
    <source>
        <dbReference type="ARBA" id="ARBA00011738"/>
    </source>
</evidence>
<evidence type="ECO:0000256" key="5">
    <source>
        <dbReference type="ARBA" id="ARBA00022679"/>
    </source>
</evidence>
<proteinExistence type="inferred from homology"/>
<comment type="similarity">
    <text evidence="2">Belongs to the class-I pyridoxal-phosphate-dependent aminotransferase family.</text>
</comment>
<organism evidence="11 12">
    <name type="scientific">Cymbomonas tetramitiformis</name>
    <dbReference type="NCBI Taxonomy" id="36881"/>
    <lineage>
        <taxon>Eukaryota</taxon>
        <taxon>Viridiplantae</taxon>
        <taxon>Chlorophyta</taxon>
        <taxon>Pyramimonadophyceae</taxon>
        <taxon>Pyramimonadales</taxon>
        <taxon>Pyramimonadaceae</taxon>
        <taxon>Cymbomonas</taxon>
    </lineage>
</organism>
<reference evidence="11 12" key="1">
    <citation type="journal article" date="2015" name="Genome Biol. Evol.">
        <title>Comparative Genomics of a Bacterivorous Green Alga Reveals Evolutionary Causalities and Consequences of Phago-Mixotrophic Mode of Nutrition.</title>
        <authorList>
            <person name="Burns J.A."/>
            <person name="Paasch A."/>
            <person name="Narechania A."/>
            <person name="Kim E."/>
        </authorList>
    </citation>
    <scope>NUCLEOTIDE SEQUENCE [LARGE SCALE GENOMIC DNA]</scope>
    <source>
        <strain evidence="11 12">PLY_AMNH</strain>
    </source>
</reference>
<dbReference type="PANTHER" id="PTHR11879">
    <property type="entry name" value="ASPARTATE AMINOTRANSFERASE"/>
    <property type="match status" value="1"/>
</dbReference>
<evidence type="ECO:0000256" key="2">
    <source>
        <dbReference type="ARBA" id="ARBA00007441"/>
    </source>
</evidence>
<evidence type="ECO:0000256" key="8">
    <source>
        <dbReference type="RuleBase" id="RU000480"/>
    </source>
</evidence>
<evidence type="ECO:0000313" key="11">
    <source>
        <dbReference type="EMBL" id="KAK3263085.1"/>
    </source>
</evidence>
<dbReference type="InterPro" id="IPR004839">
    <property type="entry name" value="Aminotransferase_I/II_large"/>
</dbReference>
<dbReference type="AlphaFoldDB" id="A0AAE0FP33"/>
<feature type="region of interest" description="Disordered" evidence="9">
    <location>
        <begin position="1"/>
        <end position="33"/>
    </location>
</feature>
<dbReference type="InterPro" id="IPR015421">
    <property type="entry name" value="PyrdxlP-dep_Trfase_major"/>
</dbReference>
<feature type="domain" description="Aminotransferase class I/classII large" evidence="10">
    <location>
        <begin position="107"/>
        <end position="473"/>
    </location>
</feature>
<evidence type="ECO:0000259" key="10">
    <source>
        <dbReference type="Pfam" id="PF00155"/>
    </source>
</evidence>
<evidence type="ECO:0000256" key="6">
    <source>
        <dbReference type="ARBA" id="ARBA00022898"/>
    </source>
</evidence>
<keyword evidence="12" id="KW-1185">Reference proteome</keyword>
<dbReference type="EMBL" id="LGRX02015737">
    <property type="protein sequence ID" value="KAK3263085.1"/>
    <property type="molecule type" value="Genomic_DNA"/>
</dbReference>
<evidence type="ECO:0000256" key="1">
    <source>
        <dbReference type="ARBA" id="ARBA00001933"/>
    </source>
</evidence>
<gene>
    <name evidence="11" type="ORF">CYMTET_28091</name>
</gene>
<dbReference type="SUPFAM" id="SSF53383">
    <property type="entry name" value="PLP-dependent transferases"/>
    <property type="match status" value="1"/>
</dbReference>
<sequence>MSSLDVQMPHAKSGNWFRSGETTGASGDTRSQMRRFKLSTMDKVGNRLNKLQAHLGSESELLVAPNNTSAVAVEATPGSIWNGVPQAPPDPILGVSEAFKADKDGSKMNLGVGAYRTEEGKPLVLNSVRAAERQMVADMSLNKEYLGIGGNPNFCKLSRELILGADCAAVREGRVSTVQSLSGTGALRIAAEFLGTFYKGAAVYLPNPTWGNHKKIFPNGGVAVKSYRYYNPATRGLDFQGLCEDLCAAPAGSIILLHACAHNPTGVDPTHEQWAEILKVVKAKQLLPLFDSAYQGFASGDLDRDAQAVRMFVNAGLEVIICQSYAKNMGLYGERIGALSFVVADAGVAKKVYSQMQQVIRPMYSNPPMHGAAIVERILSNKENYEAWKLEVKGMADRIISMRTALHSALQKLGTPGNWDHILNQIGMFTFTGLNSAQVTNMTKKHHVYMTQDGRISMAGVTAAKAQYLAAAIDDSVRNC</sequence>
<evidence type="ECO:0000256" key="9">
    <source>
        <dbReference type="SAM" id="MobiDB-lite"/>
    </source>
</evidence>
<dbReference type="Gene3D" id="3.90.1150.10">
    <property type="entry name" value="Aspartate Aminotransferase, domain 1"/>
    <property type="match status" value="1"/>
</dbReference>
<comment type="catalytic activity">
    <reaction evidence="7 8">
        <text>L-aspartate + 2-oxoglutarate = oxaloacetate + L-glutamate</text>
        <dbReference type="Rhea" id="RHEA:21824"/>
        <dbReference type="ChEBI" id="CHEBI:16452"/>
        <dbReference type="ChEBI" id="CHEBI:16810"/>
        <dbReference type="ChEBI" id="CHEBI:29985"/>
        <dbReference type="ChEBI" id="CHEBI:29991"/>
        <dbReference type="EC" id="2.6.1.1"/>
    </reaction>
</comment>
<dbReference type="Pfam" id="PF00155">
    <property type="entry name" value="Aminotran_1_2"/>
    <property type="match status" value="1"/>
</dbReference>
<dbReference type="PROSITE" id="PS00105">
    <property type="entry name" value="AA_TRANSFER_CLASS_1"/>
    <property type="match status" value="1"/>
</dbReference>
<dbReference type="GO" id="GO:0006520">
    <property type="term" value="P:amino acid metabolic process"/>
    <property type="evidence" value="ECO:0007669"/>
    <property type="project" value="InterPro"/>
</dbReference>
<keyword evidence="6" id="KW-0663">Pyridoxal phosphate</keyword>
<dbReference type="InterPro" id="IPR015424">
    <property type="entry name" value="PyrdxlP-dep_Trfase"/>
</dbReference>
<keyword evidence="5 8" id="KW-0808">Transferase</keyword>
<name>A0AAE0FP33_9CHLO</name>
<dbReference type="PANTHER" id="PTHR11879:SF22">
    <property type="entry name" value="ASPARTATE AMINOTRANSFERASE, MITOCHONDRIAL"/>
    <property type="match status" value="1"/>
</dbReference>
<dbReference type="GO" id="GO:0030170">
    <property type="term" value="F:pyridoxal phosphate binding"/>
    <property type="evidence" value="ECO:0007669"/>
    <property type="project" value="InterPro"/>
</dbReference>
<accession>A0AAE0FP33</accession>
<comment type="caution">
    <text evidence="11">The sequence shown here is derived from an EMBL/GenBank/DDBJ whole genome shotgun (WGS) entry which is preliminary data.</text>
</comment>
<dbReference type="FunFam" id="3.40.640.10:FF:000064">
    <property type="entry name" value="Aspartate aminotransferase"/>
    <property type="match status" value="1"/>
</dbReference>
<dbReference type="Gene3D" id="3.40.640.10">
    <property type="entry name" value="Type I PLP-dependent aspartate aminotransferase-like (Major domain)"/>
    <property type="match status" value="1"/>
</dbReference>
<dbReference type="InterPro" id="IPR015422">
    <property type="entry name" value="PyrdxlP-dep_Trfase_small"/>
</dbReference>
<evidence type="ECO:0000256" key="4">
    <source>
        <dbReference type="ARBA" id="ARBA00022576"/>
    </source>
</evidence>
<dbReference type="NCBIfam" id="NF006719">
    <property type="entry name" value="PRK09257.1"/>
    <property type="match status" value="1"/>
</dbReference>
<evidence type="ECO:0000256" key="7">
    <source>
        <dbReference type="ARBA" id="ARBA00049185"/>
    </source>
</evidence>
<comment type="cofactor">
    <cofactor evidence="1">
        <name>pyridoxal 5'-phosphate</name>
        <dbReference type="ChEBI" id="CHEBI:597326"/>
    </cofactor>
</comment>
<comment type="miscellaneous">
    <text evidence="8">In eukaryotes there are cytoplasmic, mitochondrial and chloroplastic isozymes.</text>
</comment>
<comment type="subunit">
    <text evidence="3 8">Homodimer.</text>
</comment>
<dbReference type="Proteomes" id="UP001190700">
    <property type="component" value="Unassembled WGS sequence"/>
</dbReference>
<dbReference type="GO" id="GO:0005739">
    <property type="term" value="C:mitochondrion"/>
    <property type="evidence" value="ECO:0007669"/>
    <property type="project" value="TreeGrafter"/>
</dbReference>
<evidence type="ECO:0000313" key="12">
    <source>
        <dbReference type="Proteomes" id="UP001190700"/>
    </source>
</evidence>
<dbReference type="FunFam" id="3.90.1150.10:FF:000001">
    <property type="entry name" value="Aspartate aminotransferase"/>
    <property type="match status" value="1"/>
</dbReference>
<dbReference type="CDD" id="cd00609">
    <property type="entry name" value="AAT_like"/>
    <property type="match status" value="1"/>
</dbReference>
<feature type="compositionally biased region" description="Polar residues" evidence="9">
    <location>
        <begin position="20"/>
        <end position="30"/>
    </location>
</feature>
<dbReference type="EC" id="2.6.1.1" evidence="8"/>
<dbReference type="InterPro" id="IPR000796">
    <property type="entry name" value="Asp_trans"/>
</dbReference>